<gene>
    <name evidence="5" type="ORF">EH244_29290</name>
</gene>
<keyword evidence="5" id="KW-0269">Exonuclease</keyword>
<dbReference type="CDD" id="cd18809">
    <property type="entry name" value="SF1_C_RecD"/>
    <property type="match status" value="1"/>
</dbReference>
<dbReference type="EMBL" id="RQXU01000032">
    <property type="protein sequence ID" value="RRH81162.1"/>
    <property type="molecule type" value="Genomic_DNA"/>
</dbReference>
<proteinExistence type="predicted"/>
<dbReference type="Gene3D" id="2.30.30.940">
    <property type="match status" value="1"/>
</dbReference>
<dbReference type="Proteomes" id="UP000271590">
    <property type="component" value="Unassembled WGS sequence"/>
</dbReference>
<dbReference type="InterPro" id="IPR050534">
    <property type="entry name" value="Coronavir_polyprotein_1ab"/>
</dbReference>
<dbReference type="Gene3D" id="3.40.50.300">
    <property type="entry name" value="P-loop containing nucleotide triphosphate hydrolases"/>
    <property type="match status" value="2"/>
</dbReference>
<keyword evidence="1" id="KW-0547">Nucleotide-binding</keyword>
<evidence type="ECO:0000256" key="2">
    <source>
        <dbReference type="ARBA" id="ARBA00022840"/>
    </source>
</evidence>
<dbReference type="Gene3D" id="1.10.10.2220">
    <property type="match status" value="1"/>
</dbReference>
<dbReference type="InterPro" id="IPR029493">
    <property type="entry name" value="RecD2-like_HHH"/>
</dbReference>
<dbReference type="Pfam" id="PF13538">
    <property type="entry name" value="UvrD_C_2"/>
    <property type="match status" value="1"/>
</dbReference>
<evidence type="ECO:0000259" key="4">
    <source>
        <dbReference type="Pfam" id="PF14490"/>
    </source>
</evidence>
<keyword evidence="2" id="KW-0067">ATP-binding</keyword>
<evidence type="ECO:0000256" key="1">
    <source>
        <dbReference type="ARBA" id="ARBA00022741"/>
    </source>
</evidence>
<dbReference type="InterPro" id="IPR027417">
    <property type="entry name" value="P-loop_NTPase"/>
</dbReference>
<reference evidence="5 6" key="1">
    <citation type="submission" date="2018-11" db="EMBL/GenBank/DDBJ databases">
        <title>The genome of Variovorax sp T529.</title>
        <authorList>
            <person name="Gao J."/>
        </authorList>
    </citation>
    <scope>NUCLEOTIDE SEQUENCE [LARGE SCALE GENOMIC DNA]</scope>
    <source>
        <strain evidence="5 6">T529</strain>
    </source>
</reference>
<dbReference type="SUPFAM" id="SSF52540">
    <property type="entry name" value="P-loop containing nucleoside triphosphate hydrolases"/>
    <property type="match status" value="2"/>
</dbReference>
<organism evidence="5 6">
    <name type="scientific">Variovorax beijingensis</name>
    <dbReference type="NCBI Taxonomy" id="2496117"/>
    <lineage>
        <taxon>Bacteria</taxon>
        <taxon>Pseudomonadati</taxon>
        <taxon>Pseudomonadota</taxon>
        <taxon>Betaproteobacteria</taxon>
        <taxon>Burkholderiales</taxon>
        <taxon>Comamonadaceae</taxon>
        <taxon>Variovorax</taxon>
    </lineage>
</organism>
<dbReference type="Pfam" id="PF13604">
    <property type="entry name" value="AAA_30"/>
    <property type="match status" value="1"/>
</dbReference>
<dbReference type="GO" id="GO:0005524">
    <property type="term" value="F:ATP binding"/>
    <property type="evidence" value="ECO:0007669"/>
    <property type="project" value="UniProtKB-KW"/>
</dbReference>
<dbReference type="PANTHER" id="PTHR43788">
    <property type="entry name" value="DNA2/NAM7 HELICASE FAMILY MEMBER"/>
    <property type="match status" value="1"/>
</dbReference>
<dbReference type="PANTHER" id="PTHR43788:SF6">
    <property type="entry name" value="DNA HELICASE B"/>
    <property type="match status" value="1"/>
</dbReference>
<dbReference type="RefSeq" id="WP_124961801.1">
    <property type="nucleotide sequence ID" value="NZ_RQXU01000032.1"/>
</dbReference>
<dbReference type="CDD" id="cd17933">
    <property type="entry name" value="DEXSc_RecD-like"/>
    <property type="match status" value="1"/>
</dbReference>
<keyword evidence="5" id="KW-0378">Hydrolase</keyword>
<feature type="domain" description="ATP-dependent RecD2 DNA helicase-like helix-hairpin-helix" evidence="4">
    <location>
        <begin position="150"/>
        <end position="234"/>
    </location>
</feature>
<name>A0A3P3E654_9BURK</name>
<feature type="domain" description="UvrD-like helicase C-terminal" evidence="3">
    <location>
        <begin position="632"/>
        <end position="677"/>
    </location>
</feature>
<comment type="caution">
    <text evidence="5">The sequence shown here is derived from an EMBL/GenBank/DDBJ whole genome shotgun (WGS) entry which is preliminary data.</text>
</comment>
<dbReference type="Pfam" id="PF14490">
    <property type="entry name" value="HHH_RecD2"/>
    <property type="match status" value="1"/>
</dbReference>
<protein>
    <submittedName>
        <fullName evidence="5">Exonuclease V</fullName>
    </submittedName>
</protein>
<evidence type="ECO:0000313" key="5">
    <source>
        <dbReference type="EMBL" id="RRH81162.1"/>
    </source>
</evidence>
<evidence type="ECO:0000313" key="6">
    <source>
        <dbReference type="Proteomes" id="UP000271590"/>
    </source>
</evidence>
<dbReference type="GO" id="GO:0004527">
    <property type="term" value="F:exonuclease activity"/>
    <property type="evidence" value="ECO:0007669"/>
    <property type="project" value="UniProtKB-KW"/>
</dbReference>
<accession>A0A3P3E654</accession>
<evidence type="ECO:0000259" key="3">
    <source>
        <dbReference type="Pfam" id="PF13538"/>
    </source>
</evidence>
<dbReference type="InterPro" id="IPR027785">
    <property type="entry name" value="UvrD-like_helicase_C"/>
</dbReference>
<keyword evidence="5" id="KW-0540">Nuclease</keyword>
<sequence length="702" mass="75789">MNRTIAAAVTVGVTVKSVVVSSELGGAIFGAQTLAGEHVRVVASGRAMHRPPVRGESWDVVGEYRYTPEFGRQLHARQCIYRPPRGRLLIQYLAGNPAFGGVGEAKATALFDAFGDELADVLSSGDVVALSEVLALDTAQRLVKAWDARRSEAELVDYLDTRGISPRLAGKIMRAWGTSALHMLEANPYFMLAFAEWGIVDAAARLTGVQPEDSRRLIGAVEAALYQELQSGHTLTDHQALCKIVRKLLANSMQEEALRLALEEGATVGSKEEGYQPLGAATLEMRIAERVRQMLARGNARQRMPFGTGHIDEAVEACVAKLEREQGFRFNGAQRDAVRLTSSSPFSLLLGGAGVGKTTVLRAVISVALQQGESVHQMALSGRAAKRMAEATQTPATTIAGFLSAVRTGKIELDGAGFLVVDEASMLDLPTMFRLLRHLPDDARMLLVGDPAQLPPIGFGLVFHRLADSSAVPHVELTEVHRQAASTGIPAIAAAIRRHDVPELDPCPIQGVGVSFVECLPDETIGALERLVANQANDWQILCAVKEGPSGIRAINSHFHGKNAVNHAITARFLPGDPVIHLVNDYEIGLMNGTLGMVVEHVSGPKASLLVEFEGAKHIFPLDDADERLELAYGISVHKAQGSQFERVAVVVSESRVLDHALIYTALTRGIRQVVFVGDRFAFERVVREAPLAQLRRTAFTV</sequence>
<dbReference type="GO" id="GO:0003678">
    <property type="term" value="F:DNA helicase activity"/>
    <property type="evidence" value="ECO:0007669"/>
    <property type="project" value="UniProtKB-ARBA"/>
</dbReference>
<dbReference type="AlphaFoldDB" id="A0A3P3E654"/>